<reference evidence="2" key="1">
    <citation type="submission" date="2015-10" db="EMBL/GenBank/DDBJ databases">
        <authorList>
            <person name="Gilbert D.G."/>
        </authorList>
    </citation>
    <scope>NUCLEOTIDE SEQUENCE</scope>
</reference>
<gene>
    <name evidence="2" type="ORF">MGWOODY_Tha6</name>
</gene>
<accession>A0A160T9I4</accession>
<feature type="region of interest" description="Disordered" evidence="1">
    <location>
        <begin position="280"/>
        <end position="303"/>
    </location>
</feature>
<protein>
    <recommendedName>
        <fullName evidence="3">Lipoprotein</fullName>
    </recommendedName>
</protein>
<evidence type="ECO:0000256" key="1">
    <source>
        <dbReference type="SAM" id="MobiDB-lite"/>
    </source>
</evidence>
<name>A0A160T9I4_9ZZZZ</name>
<organism evidence="2">
    <name type="scientific">hydrothermal vent metagenome</name>
    <dbReference type="NCBI Taxonomy" id="652676"/>
    <lineage>
        <taxon>unclassified sequences</taxon>
        <taxon>metagenomes</taxon>
        <taxon>ecological metagenomes</taxon>
    </lineage>
</organism>
<dbReference type="PANTHER" id="PTHR41339:SF1">
    <property type="entry name" value="SECRETED PROTEIN"/>
    <property type="match status" value="1"/>
</dbReference>
<dbReference type="PROSITE" id="PS51257">
    <property type="entry name" value="PROKAR_LIPOPROTEIN"/>
    <property type="match status" value="1"/>
</dbReference>
<dbReference type="EMBL" id="CZQC01000028">
    <property type="protein sequence ID" value="CUS40840.1"/>
    <property type="molecule type" value="Genomic_DNA"/>
</dbReference>
<proteinExistence type="predicted"/>
<evidence type="ECO:0008006" key="3">
    <source>
        <dbReference type="Google" id="ProtNLM"/>
    </source>
</evidence>
<dbReference type="AlphaFoldDB" id="A0A160T9I4"/>
<dbReference type="PANTHER" id="PTHR41339">
    <property type="entry name" value="LIPL48"/>
    <property type="match status" value="1"/>
</dbReference>
<sequence>MKLEKNYLALSILTATLVGCGGDSDSSSKSIDDIAGVSCADNVCTISGQILEDITLTADKEWRLDGFVTIGAGNVELADAAAITAAKAAGVTMTVEPGVHIKSLNTGVLLVTRGSKLMAEGTAADPITFSSYQDEDFDGLGEWGGVVIQGFAPQYGQGDTGVCGDVCNIDGEGGDGIGKFGGNDNADNSGVIKYVRIAEAGRVAGPNNEINGLTLQGVGHGTVVDYVQVHNNLDDGIEWFGGTVNATHLVLTNNDDDDIDFDEGYMGNIQYALVVKDQTTAATPSGSNDPRGIEGNSDIPKETSDTHAVIANVTLVGGDINDGQPGIKLRGKVTTELAKVAVTGFTSGCLEVKDSQATDVSVQDVLCDETALKNDAPASGSITTITTGSMAFNANWAVTNSEAVDSGITADVTAVNNGSSFAFDPTTYIGAVDPAATTAWWSGWTIPNSLDGATSVNPAL</sequence>
<evidence type="ECO:0000313" key="2">
    <source>
        <dbReference type="EMBL" id="CUS40840.1"/>
    </source>
</evidence>